<accession>A0AA95MLL7</accession>
<sequence>MSHKKFLAAFAIMSTGLIVFVSVIMYIIDPLFYFRKTNLYRPQFVAAERYQMPGLLKNQDYDTVFTATSMGRNFRESYANEKFGGKSFNASLPASTAKEQSMVAEAALRTKPDLKRVIWELNYYSFSGDPNWVSGPPSDFPTYMYDQSKINDIRYLFSSYSVEILKKNLMANKTGDERWREVESLYKFGQVAPVETTEHIQTFLSNVQPIGQLPDYEKSSTLIKSFKENVISLVQAHPKTKFTLFYAPYPIYNHVSFYKKNPSYLAERLKFKKEVYELSRKYPNVEIYDFQDMKEITFNFANYQGDTVHYYSYINNWIIDYLVQNKPVQSEQEYAGKLKNFKQQITNFNINQLKMESSIKERYALKQ</sequence>
<keyword evidence="1" id="KW-0812">Transmembrane</keyword>
<dbReference type="RefSeq" id="WP_066091886.1">
    <property type="nucleotide sequence ID" value="NZ_CP126114.1"/>
</dbReference>
<dbReference type="Proteomes" id="UP001178288">
    <property type="component" value="Chromosome"/>
</dbReference>
<protein>
    <submittedName>
        <fullName evidence="2">Uncharacterized protein</fullName>
    </submittedName>
</protein>
<dbReference type="EMBL" id="CP126114">
    <property type="protein sequence ID" value="WHY85442.1"/>
    <property type="molecule type" value="Genomic_DNA"/>
</dbReference>
<dbReference type="KEGG" id="nnv:QNH39_22960"/>
<evidence type="ECO:0000256" key="1">
    <source>
        <dbReference type="SAM" id="Phobius"/>
    </source>
</evidence>
<name>A0AA95MLL7_9BACI</name>
<gene>
    <name evidence="2" type="ORF">QNH39_22960</name>
</gene>
<feature type="transmembrane region" description="Helical" evidence="1">
    <location>
        <begin position="6"/>
        <end position="28"/>
    </location>
</feature>
<reference evidence="2" key="1">
    <citation type="submission" date="2023-05" db="EMBL/GenBank/DDBJ databases">
        <title>Comparative genomics of Bacillaceae isolates and their secondary metabolite potential.</title>
        <authorList>
            <person name="Song L."/>
            <person name="Nielsen L.J."/>
            <person name="Mohite O."/>
            <person name="Xu X."/>
            <person name="Weber T."/>
            <person name="Kovacs A.T."/>
        </authorList>
    </citation>
    <scope>NUCLEOTIDE SEQUENCE</scope>
    <source>
        <strain evidence="2">XLM17</strain>
    </source>
</reference>
<evidence type="ECO:0000313" key="2">
    <source>
        <dbReference type="EMBL" id="WHY85442.1"/>
    </source>
</evidence>
<organism evidence="2 3">
    <name type="scientific">Neobacillus novalis</name>
    <dbReference type="NCBI Taxonomy" id="220687"/>
    <lineage>
        <taxon>Bacteria</taxon>
        <taxon>Bacillati</taxon>
        <taxon>Bacillota</taxon>
        <taxon>Bacilli</taxon>
        <taxon>Bacillales</taxon>
        <taxon>Bacillaceae</taxon>
        <taxon>Neobacillus</taxon>
    </lineage>
</organism>
<keyword evidence="1" id="KW-1133">Transmembrane helix</keyword>
<keyword evidence="1" id="KW-0472">Membrane</keyword>
<evidence type="ECO:0000313" key="3">
    <source>
        <dbReference type="Proteomes" id="UP001178288"/>
    </source>
</evidence>
<keyword evidence="3" id="KW-1185">Reference proteome</keyword>
<dbReference type="AlphaFoldDB" id="A0AA95MLL7"/>
<proteinExistence type="predicted"/>